<dbReference type="EMBL" id="AJ965256">
    <property type="protein sequence ID" value="CAI82393.1"/>
    <property type="molecule type" value="Genomic_DNA"/>
</dbReference>
<dbReference type="InterPro" id="IPR001647">
    <property type="entry name" value="HTH_TetR"/>
</dbReference>
<feature type="DNA-binding region" description="H-T-H motif" evidence="2">
    <location>
        <begin position="39"/>
        <end position="58"/>
    </location>
</feature>
<sequence>MERGNIHLAKAKQNNISRDKILSAATHLFLNSHDAGKVSIEDIAVKAKVSPTTIYNNFGGRKALVHGVVEKIIDNSLIQSKDIMARPLPFPAKIQLILSNKNDMAGKMPEEILKKLVNMDDDVTALIQEIYQQEIQPMWQKLIADGKAEGYVDPSLSEEAVFIYLKVVRDGFNANAALFEPAKEKINLMMELSRIMMYGFFKKDACLIPDIKSGHAKTG</sequence>
<reference evidence="4 5" key="1">
    <citation type="journal article" date="2005" name="Nat. Biotechnol.">
        <title>Genome sequence of the chlorinated compound-respiring bacterium Dehalococcoides species strain CBDB1.</title>
        <authorList>
            <person name="Kube M."/>
            <person name="Beck A."/>
            <person name="Zinder S.H."/>
            <person name="Kuhl H."/>
            <person name="Reinhardt R."/>
            <person name="Adrian L."/>
        </authorList>
    </citation>
    <scope>NUCLEOTIDE SEQUENCE [LARGE SCALE GENOMIC DNA]</scope>
    <source>
        <strain evidence="4 5">CBDB1</strain>
    </source>
</reference>
<evidence type="ECO:0000256" key="2">
    <source>
        <dbReference type="PROSITE-ProRule" id="PRU00335"/>
    </source>
</evidence>
<dbReference type="Pfam" id="PF00440">
    <property type="entry name" value="TetR_N"/>
    <property type="match status" value="1"/>
</dbReference>
<evidence type="ECO:0000313" key="4">
    <source>
        <dbReference type="EMBL" id="CAI82393.1"/>
    </source>
</evidence>
<feature type="domain" description="HTH tetR-type" evidence="3">
    <location>
        <begin position="15"/>
        <end position="76"/>
    </location>
</feature>
<dbReference type="Gene3D" id="1.10.357.10">
    <property type="entry name" value="Tetracycline Repressor, domain 2"/>
    <property type="match status" value="2"/>
</dbReference>
<name>A0A916NU53_DEHMC</name>
<dbReference type="InterPro" id="IPR050624">
    <property type="entry name" value="HTH-type_Tx_Regulator"/>
</dbReference>
<dbReference type="AlphaFoldDB" id="A0A916NU53"/>
<organism evidence="4 5">
    <name type="scientific">Dehalococcoides mccartyi (strain CBDB1)</name>
    <dbReference type="NCBI Taxonomy" id="255470"/>
    <lineage>
        <taxon>Bacteria</taxon>
        <taxon>Bacillati</taxon>
        <taxon>Chloroflexota</taxon>
        <taxon>Dehalococcoidia</taxon>
        <taxon>Dehalococcoidales</taxon>
        <taxon>Dehalococcoidaceae</taxon>
        <taxon>Dehalococcoides</taxon>
    </lineage>
</organism>
<dbReference type="Proteomes" id="UP000000433">
    <property type="component" value="Chromosome"/>
</dbReference>
<evidence type="ECO:0000259" key="3">
    <source>
        <dbReference type="PROSITE" id="PS50977"/>
    </source>
</evidence>
<dbReference type="PANTHER" id="PTHR43479">
    <property type="entry name" value="ACREF/ENVCD OPERON REPRESSOR-RELATED"/>
    <property type="match status" value="1"/>
</dbReference>
<accession>A0A916NU53</accession>
<dbReference type="GO" id="GO:0003677">
    <property type="term" value="F:DNA binding"/>
    <property type="evidence" value="ECO:0007669"/>
    <property type="project" value="UniProtKB-UniRule"/>
</dbReference>
<evidence type="ECO:0000313" key="5">
    <source>
        <dbReference type="Proteomes" id="UP000000433"/>
    </source>
</evidence>
<keyword evidence="5" id="KW-1185">Reference proteome</keyword>
<protein>
    <submittedName>
        <fullName evidence="4">Transcriptional regulator, TetR family</fullName>
    </submittedName>
</protein>
<dbReference type="InterPro" id="IPR009057">
    <property type="entry name" value="Homeodomain-like_sf"/>
</dbReference>
<keyword evidence="1 2" id="KW-0238">DNA-binding</keyword>
<dbReference type="PROSITE" id="PS50977">
    <property type="entry name" value="HTH_TETR_2"/>
    <property type="match status" value="1"/>
</dbReference>
<dbReference type="SUPFAM" id="SSF46689">
    <property type="entry name" value="Homeodomain-like"/>
    <property type="match status" value="1"/>
</dbReference>
<evidence type="ECO:0000256" key="1">
    <source>
        <dbReference type="ARBA" id="ARBA00023125"/>
    </source>
</evidence>
<proteinExistence type="predicted"/>
<gene>
    <name evidence="4" type="ordered locus">cbdbA137</name>
</gene>
<dbReference type="PANTHER" id="PTHR43479:SF21">
    <property type="entry name" value="TRANSCRIPTIONAL REGULATOR, TETR FAMILY"/>
    <property type="match status" value="1"/>
</dbReference>
<dbReference type="KEGG" id="deh:cbdbA137"/>